<accession>A0ABR3Y9S7</accession>
<proteinExistence type="inferred from homology"/>
<evidence type="ECO:0000313" key="2">
    <source>
        <dbReference type="EMBL" id="KAL1885066.1"/>
    </source>
</evidence>
<evidence type="ECO:0000256" key="1">
    <source>
        <dbReference type="ARBA" id="ARBA00010617"/>
    </source>
</evidence>
<dbReference type="Pfam" id="PF00067">
    <property type="entry name" value="p450"/>
    <property type="match status" value="1"/>
</dbReference>
<dbReference type="InterPro" id="IPR036396">
    <property type="entry name" value="Cyt_P450_sf"/>
</dbReference>
<comment type="caution">
    <text evidence="2">The sequence shown here is derived from an EMBL/GenBank/DDBJ whole genome shotgun (WGS) entry which is preliminary data.</text>
</comment>
<sequence length="322" mass="36053">MSSVVGMETKIQPVMDSLWKRFDEFADTREPVDLSKWASYFTYDVVGTLCFSEPLGFVKQGHDVDDFISIVHDAVYWIVNLGFLPGQSFSMVNPLCLSLAKLLKFRIAEFSRSFQEFAVHRAVGRLEERNTKQTQQSRDMLDHFVSLKDPEGNPASMSAILAEIGNVLVAGADTTSVGIKAVLGPLLRDPKRYQRLQNEIDKALADEGSSSQKKTLSYAVIKDLPFLSGCIKEGSRLHPSIVYQLPRKAPKEGITFDCYYLDHTTTISMSPLAQNRCREVFGEDADEWKPERWIPGEGSSESQIKTMDKQLATVSSYSTSSI</sequence>
<dbReference type="PRINTS" id="PR00463">
    <property type="entry name" value="EP450I"/>
</dbReference>
<evidence type="ECO:0000313" key="3">
    <source>
        <dbReference type="Proteomes" id="UP001583193"/>
    </source>
</evidence>
<organism evidence="2 3">
    <name type="scientific">Paecilomyces lecythidis</name>
    <dbReference type="NCBI Taxonomy" id="3004212"/>
    <lineage>
        <taxon>Eukaryota</taxon>
        <taxon>Fungi</taxon>
        <taxon>Dikarya</taxon>
        <taxon>Ascomycota</taxon>
        <taxon>Pezizomycotina</taxon>
        <taxon>Eurotiomycetes</taxon>
        <taxon>Eurotiomycetidae</taxon>
        <taxon>Eurotiales</taxon>
        <taxon>Thermoascaceae</taxon>
        <taxon>Paecilomyces</taxon>
    </lineage>
</organism>
<dbReference type="SUPFAM" id="SSF48264">
    <property type="entry name" value="Cytochrome P450"/>
    <property type="match status" value="1"/>
</dbReference>
<dbReference type="Proteomes" id="UP001583193">
    <property type="component" value="Unassembled WGS sequence"/>
</dbReference>
<dbReference type="InterPro" id="IPR050121">
    <property type="entry name" value="Cytochrome_P450_monoxygenase"/>
</dbReference>
<evidence type="ECO:0008006" key="4">
    <source>
        <dbReference type="Google" id="ProtNLM"/>
    </source>
</evidence>
<protein>
    <recommendedName>
        <fullName evidence="4">Cytochrome P450</fullName>
    </recommendedName>
</protein>
<dbReference type="EMBL" id="JAVDPF010000003">
    <property type="protein sequence ID" value="KAL1885066.1"/>
    <property type="molecule type" value="Genomic_DNA"/>
</dbReference>
<dbReference type="InterPro" id="IPR002401">
    <property type="entry name" value="Cyt_P450_E_grp-I"/>
</dbReference>
<gene>
    <name evidence="2" type="ORF">Plec18167_001723</name>
</gene>
<name>A0ABR3Y9S7_9EURO</name>
<keyword evidence="3" id="KW-1185">Reference proteome</keyword>
<dbReference type="Gene3D" id="1.10.630.10">
    <property type="entry name" value="Cytochrome P450"/>
    <property type="match status" value="1"/>
</dbReference>
<comment type="similarity">
    <text evidence="1">Belongs to the cytochrome P450 family.</text>
</comment>
<dbReference type="PANTHER" id="PTHR24305">
    <property type="entry name" value="CYTOCHROME P450"/>
    <property type="match status" value="1"/>
</dbReference>
<dbReference type="PANTHER" id="PTHR24305:SF166">
    <property type="entry name" value="CYTOCHROME P450 12A4, MITOCHONDRIAL-RELATED"/>
    <property type="match status" value="1"/>
</dbReference>
<reference evidence="2 3" key="1">
    <citation type="journal article" date="2024" name="IMA Fungus">
        <title>IMA Genome - F19 : A genome assembly and annotation guide to empower mycologists, including annotated draft genome sequences of Ceratocystis pirilliformis, Diaporthe australafricana, Fusarium ophioides, Paecilomyces lecythidis, and Sporothrix stenoceras.</title>
        <authorList>
            <person name="Aylward J."/>
            <person name="Wilson A.M."/>
            <person name="Visagie C.M."/>
            <person name="Spraker J."/>
            <person name="Barnes I."/>
            <person name="Buitendag C."/>
            <person name="Ceriani C."/>
            <person name="Del Mar Angel L."/>
            <person name="du Plessis D."/>
            <person name="Fuchs T."/>
            <person name="Gasser K."/>
            <person name="Kramer D."/>
            <person name="Li W."/>
            <person name="Munsamy K."/>
            <person name="Piso A."/>
            <person name="Price J.L."/>
            <person name="Sonnekus B."/>
            <person name="Thomas C."/>
            <person name="van der Nest A."/>
            <person name="van Dijk A."/>
            <person name="van Heerden A."/>
            <person name="van Vuuren N."/>
            <person name="Yilmaz N."/>
            <person name="Duong T.A."/>
            <person name="van der Merwe N.A."/>
            <person name="Wingfield M.J."/>
            <person name="Wingfield B.D."/>
        </authorList>
    </citation>
    <scope>NUCLEOTIDE SEQUENCE [LARGE SCALE GENOMIC DNA]</scope>
    <source>
        <strain evidence="2 3">CMW 18167</strain>
    </source>
</reference>
<dbReference type="InterPro" id="IPR001128">
    <property type="entry name" value="Cyt_P450"/>
</dbReference>